<keyword evidence="10" id="KW-1185">Reference proteome</keyword>
<dbReference type="PANTHER" id="PTHR10851">
    <property type="entry name" value="PYRIDOXINE-5-PHOSPHATE OXIDASE"/>
    <property type="match status" value="1"/>
</dbReference>
<evidence type="ECO:0000256" key="2">
    <source>
        <dbReference type="ARBA" id="ARBA00004738"/>
    </source>
</evidence>
<dbReference type="PANTHER" id="PTHR10851:SF3">
    <property type="entry name" value="PYRIDOXINE_PYRIDOXAMINE 5'-PHOSPHATE OXIDASE 2"/>
    <property type="match status" value="1"/>
</dbReference>
<dbReference type="SUPFAM" id="SSF50475">
    <property type="entry name" value="FMN-binding split barrel"/>
    <property type="match status" value="1"/>
</dbReference>
<dbReference type="Gene3D" id="2.30.110.10">
    <property type="entry name" value="Electron Transport, Fmn-binding Protein, Chain A"/>
    <property type="match status" value="1"/>
</dbReference>
<reference evidence="9 10" key="1">
    <citation type="submission" date="2024-01" db="EMBL/GenBank/DDBJ databases">
        <title>The genomes of 5 underutilized Papilionoideae crops provide insights into root nodulation and disease resistance.</title>
        <authorList>
            <person name="Yuan L."/>
        </authorList>
    </citation>
    <scope>NUCLEOTIDE SEQUENCE [LARGE SCALE GENOMIC DNA]</scope>
    <source>
        <strain evidence="9">LY-2023</strain>
        <tissue evidence="9">Leaf</tissue>
    </source>
</reference>
<comment type="pathway">
    <text evidence="2">Cofactor metabolism; pyridoxal 5'-phosphate salvage; pyridoxal 5'-phosphate from pyridoxamine 5'-phosphate: step 1/1.</text>
</comment>
<dbReference type="EMBL" id="JAYKXN010000004">
    <property type="protein sequence ID" value="KAK7292830.1"/>
    <property type="molecule type" value="Genomic_DNA"/>
</dbReference>
<keyword evidence="5" id="KW-0285">Flavoprotein</keyword>
<sequence>MGSVAWKQLLLNALETNNHLKHSSYMQLATIGTNGTPSNRTVVFRGFQDNTDNFQINTDTRTRKIEELKVCSSAEICWYFTDSWEQFRINGSIDIIDGLNPDPLKLQQREKSWFASSLRSRSQYLRPNPGLPCLNEQAQPDISLDPSTGPVDAFCLLILEPNQVDYVNLKNNQRLTFKLSVSEAENKSWIVTRVNP</sequence>
<keyword evidence="6" id="KW-0288">FMN</keyword>
<keyword evidence="7" id="KW-0560">Oxidoreductase</keyword>
<accession>A0AAN9J5W2</accession>
<name>A0AAN9J5W2_CLITE</name>
<organism evidence="9 10">
    <name type="scientific">Clitoria ternatea</name>
    <name type="common">Butterfly pea</name>
    <dbReference type="NCBI Taxonomy" id="43366"/>
    <lineage>
        <taxon>Eukaryota</taxon>
        <taxon>Viridiplantae</taxon>
        <taxon>Streptophyta</taxon>
        <taxon>Embryophyta</taxon>
        <taxon>Tracheophyta</taxon>
        <taxon>Spermatophyta</taxon>
        <taxon>Magnoliopsida</taxon>
        <taxon>eudicotyledons</taxon>
        <taxon>Gunneridae</taxon>
        <taxon>Pentapetalae</taxon>
        <taxon>rosids</taxon>
        <taxon>fabids</taxon>
        <taxon>Fabales</taxon>
        <taxon>Fabaceae</taxon>
        <taxon>Papilionoideae</taxon>
        <taxon>50 kb inversion clade</taxon>
        <taxon>NPAAA clade</taxon>
        <taxon>indigoferoid/millettioid clade</taxon>
        <taxon>Phaseoleae</taxon>
        <taxon>Clitoria</taxon>
    </lineage>
</organism>
<evidence type="ECO:0000256" key="1">
    <source>
        <dbReference type="ARBA" id="ARBA00001917"/>
    </source>
</evidence>
<comment type="pathway">
    <text evidence="3">Cofactor metabolism; pyridoxal 5'-phosphate salvage; pyridoxal 5'-phosphate from pyridoxine 5'-phosphate: step 1/1.</text>
</comment>
<evidence type="ECO:0000256" key="3">
    <source>
        <dbReference type="ARBA" id="ARBA00005037"/>
    </source>
</evidence>
<dbReference type="GO" id="GO:0004733">
    <property type="term" value="F:pyridoxamine phosphate oxidase activity"/>
    <property type="evidence" value="ECO:0007669"/>
    <property type="project" value="UniProtKB-EC"/>
</dbReference>
<comment type="caution">
    <text evidence="9">The sequence shown here is derived from an EMBL/GenBank/DDBJ whole genome shotgun (WGS) entry which is preliminary data.</text>
</comment>
<evidence type="ECO:0000256" key="5">
    <source>
        <dbReference type="ARBA" id="ARBA00022630"/>
    </source>
</evidence>
<protein>
    <recommendedName>
        <fullName evidence="4">pyridoxal 5'-phosphate synthase</fullName>
        <ecNumber evidence="4">1.4.3.5</ecNumber>
    </recommendedName>
</protein>
<evidence type="ECO:0000313" key="10">
    <source>
        <dbReference type="Proteomes" id="UP001359559"/>
    </source>
</evidence>
<proteinExistence type="predicted"/>
<dbReference type="Pfam" id="PF12766">
    <property type="entry name" value="Pyridox_oxase_2"/>
    <property type="match status" value="1"/>
</dbReference>
<dbReference type="AlphaFoldDB" id="A0AAN9J5W2"/>
<evidence type="ECO:0000256" key="4">
    <source>
        <dbReference type="ARBA" id="ARBA00012801"/>
    </source>
</evidence>
<feature type="domain" description="Pyridoxamine 5'-phosphate oxidase Alr4036 family FMN-binding" evidence="8">
    <location>
        <begin position="5"/>
        <end position="96"/>
    </location>
</feature>
<evidence type="ECO:0000259" key="8">
    <source>
        <dbReference type="Pfam" id="PF12766"/>
    </source>
</evidence>
<dbReference type="GO" id="GO:0008615">
    <property type="term" value="P:pyridoxine biosynthetic process"/>
    <property type="evidence" value="ECO:0007669"/>
    <property type="project" value="InterPro"/>
</dbReference>
<dbReference type="InterPro" id="IPR024624">
    <property type="entry name" value="Pyridox_Oxase_Alr4036_FMN-bd"/>
</dbReference>
<evidence type="ECO:0000313" key="9">
    <source>
        <dbReference type="EMBL" id="KAK7292830.1"/>
    </source>
</evidence>
<dbReference type="Proteomes" id="UP001359559">
    <property type="component" value="Unassembled WGS sequence"/>
</dbReference>
<evidence type="ECO:0000256" key="7">
    <source>
        <dbReference type="ARBA" id="ARBA00023002"/>
    </source>
</evidence>
<dbReference type="InterPro" id="IPR000659">
    <property type="entry name" value="Pyridox_Oxase"/>
</dbReference>
<gene>
    <name evidence="9" type="ORF">RJT34_15684</name>
</gene>
<dbReference type="InterPro" id="IPR012349">
    <property type="entry name" value="Split_barrel_FMN-bd"/>
</dbReference>
<comment type="cofactor">
    <cofactor evidence="1">
        <name>FMN</name>
        <dbReference type="ChEBI" id="CHEBI:58210"/>
    </cofactor>
</comment>
<evidence type="ECO:0000256" key="6">
    <source>
        <dbReference type="ARBA" id="ARBA00022643"/>
    </source>
</evidence>
<dbReference type="EC" id="1.4.3.5" evidence="4"/>
<dbReference type="GO" id="GO:0010181">
    <property type="term" value="F:FMN binding"/>
    <property type="evidence" value="ECO:0007669"/>
    <property type="project" value="InterPro"/>
</dbReference>